<dbReference type="PANTHER" id="PTHR36933">
    <property type="entry name" value="SLL0788 PROTEIN"/>
    <property type="match status" value="1"/>
</dbReference>
<dbReference type="Pfam" id="PF03713">
    <property type="entry name" value="DUF305"/>
    <property type="match status" value="1"/>
</dbReference>
<dbReference type="InterPro" id="IPR012347">
    <property type="entry name" value="Ferritin-like"/>
</dbReference>
<sequence>MHPARSPRPTPVPGTRALPGRLALIVAVVVISAVVGIAAFSLGRLSTLADAPPSGTSAEAGFARDMQVHHNQGVQLALVVRDRTDDPAVRLLAYDIATTQAQQSGQLFGWLTQWGLPQAGREPAMMWMTRPGRSGEEHGHSAAAGEGLAMPGLATDAQIAELTAASGVEAERIFLTLMIAHHEGAVEMAEGVLDRSDNRPVRSFAQAVVTSQVAEIELMTSMLAARA</sequence>
<dbReference type="OrthoDB" id="26872at2"/>
<keyword evidence="1" id="KW-1133">Transmembrane helix</keyword>
<keyword evidence="1" id="KW-0472">Membrane</keyword>
<dbReference type="PANTHER" id="PTHR36933:SF1">
    <property type="entry name" value="SLL0788 PROTEIN"/>
    <property type="match status" value="1"/>
</dbReference>
<evidence type="ECO:0000256" key="1">
    <source>
        <dbReference type="SAM" id="Phobius"/>
    </source>
</evidence>
<evidence type="ECO:0000259" key="2">
    <source>
        <dbReference type="Pfam" id="PF03713"/>
    </source>
</evidence>
<comment type="caution">
    <text evidence="3">The sequence shown here is derived from an EMBL/GenBank/DDBJ whole genome shotgun (WGS) entry which is preliminary data.</text>
</comment>
<keyword evidence="1" id="KW-0812">Transmembrane</keyword>
<evidence type="ECO:0000313" key="3">
    <source>
        <dbReference type="EMBL" id="TFB47246.1"/>
    </source>
</evidence>
<proteinExistence type="predicted"/>
<dbReference type="InterPro" id="IPR005183">
    <property type="entry name" value="DUF305_CopM-like"/>
</dbReference>
<protein>
    <submittedName>
        <fullName evidence="3">DUF305 domain-containing protein</fullName>
    </submittedName>
</protein>
<feature type="domain" description="DUF305" evidence="2">
    <location>
        <begin position="59"/>
        <end position="223"/>
    </location>
</feature>
<name>A0A4R8UD05_9MICO</name>
<dbReference type="AlphaFoldDB" id="A0A4R8UD05"/>
<evidence type="ECO:0000313" key="4">
    <source>
        <dbReference type="Proteomes" id="UP000297866"/>
    </source>
</evidence>
<accession>A0A4R8UD05</accession>
<keyword evidence="4" id="KW-1185">Reference proteome</keyword>
<organism evidence="3 4">
    <name type="scientific">Cryobacterium tagatosivorans</name>
    <dbReference type="NCBI Taxonomy" id="1259199"/>
    <lineage>
        <taxon>Bacteria</taxon>
        <taxon>Bacillati</taxon>
        <taxon>Actinomycetota</taxon>
        <taxon>Actinomycetes</taxon>
        <taxon>Micrococcales</taxon>
        <taxon>Microbacteriaceae</taxon>
        <taxon>Cryobacterium</taxon>
    </lineage>
</organism>
<dbReference type="Proteomes" id="UP000297866">
    <property type="component" value="Unassembled WGS sequence"/>
</dbReference>
<reference evidence="3 4" key="1">
    <citation type="submission" date="2019-03" db="EMBL/GenBank/DDBJ databases">
        <title>Genomics of glacier-inhabiting Cryobacterium strains.</title>
        <authorList>
            <person name="Liu Q."/>
            <person name="Xin Y.-H."/>
        </authorList>
    </citation>
    <scope>NUCLEOTIDE SEQUENCE [LARGE SCALE GENOMIC DNA]</scope>
    <source>
        <strain evidence="3 4">Sr47</strain>
    </source>
</reference>
<dbReference type="Gene3D" id="1.20.1260.10">
    <property type="match status" value="1"/>
</dbReference>
<dbReference type="EMBL" id="SOEZ01000075">
    <property type="protein sequence ID" value="TFB47246.1"/>
    <property type="molecule type" value="Genomic_DNA"/>
</dbReference>
<feature type="transmembrane region" description="Helical" evidence="1">
    <location>
        <begin position="20"/>
        <end position="42"/>
    </location>
</feature>
<gene>
    <name evidence="3" type="ORF">E3O23_15420</name>
</gene>